<feature type="compositionally biased region" description="Basic and acidic residues" evidence="1">
    <location>
        <begin position="11"/>
        <end position="23"/>
    </location>
</feature>
<dbReference type="OrthoDB" id="4313751at2"/>
<dbReference type="EMBL" id="FOSG01000008">
    <property type="protein sequence ID" value="SFK73789.1"/>
    <property type="molecule type" value="Genomic_DNA"/>
</dbReference>
<name>A0A1I4C0B7_9ACTN</name>
<keyword evidence="3" id="KW-1185">Reference proteome</keyword>
<sequence length="85" mass="9878">MRRYAYLITRPETDPDREGDRRVMSRGVETDPCGQGPRVLAEQLLIRNRIEHSYYDGPRRCEIWPYSEGAPLPRLAPVGAEQYDD</sequence>
<protein>
    <submittedName>
        <fullName evidence="2">Uncharacterized protein</fullName>
    </submittedName>
</protein>
<reference evidence="3" key="1">
    <citation type="submission" date="2016-10" db="EMBL/GenBank/DDBJ databases">
        <authorList>
            <person name="Varghese N."/>
            <person name="Submissions S."/>
        </authorList>
    </citation>
    <scope>NUCLEOTIDE SEQUENCE [LARGE SCALE GENOMIC DNA]</scope>
    <source>
        <strain evidence="3">PL19</strain>
    </source>
</reference>
<dbReference type="AlphaFoldDB" id="A0A1I4C0B7"/>
<evidence type="ECO:0000313" key="3">
    <source>
        <dbReference type="Proteomes" id="UP000198928"/>
    </source>
</evidence>
<accession>A0A1I4C0B7</accession>
<dbReference type="Proteomes" id="UP000198928">
    <property type="component" value="Unassembled WGS sequence"/>
</dbReference>
<organism evidence="2 3">
    <name type="scientific">Streptomyces pini</name>
    <dbReference type="NCBI Taxonomy" id="1520580"/>
    <lineage>
        <taxon>Bacteria</taxon>
        <taxon>Bacillati</taxon>
        <taxon>Actinomycetota</taxon>
        <taxon>Actinomycetes</taxon>
        <taxon>Kitasatosporales</taxon>
        <taxon>Streptomycetaceae</taxon>
        <taxon>Streptomyces</taxon>
    </lineage>
</organism>
<gene>
    <name evidence="2" type="ORF">SAMN05192584_108187</name>
</gene>
<dbReference type="RefSeq" id="WP_093849915.1">
    <property type="nucleotide sequence ID" value="NZ_FOSG01000008.1"/>
</dbReference>
<proteinExistence type="predicted"/>
<evidence type="ECO:0000313" key="2">
    <source>
        <dbReference type="EMBL" id="SFK73789.1"/>
    </source>
</evidence>
<evidence type="ECO:0000256" key="1">
    <source>
        <dbReference type="SAM" id="MobiDB-lite"/>
    </source>
</evidence>
<feature type="region of interest" description="Disordered" evidence="1">
    <location>
        <begin position="1"/>
        <end position="35"/>
    </location>
</feature>